<comment type="caution">
    <text evidence="2">The sequence shown here is derived from an EMBL/GenBank/DDBJ whole genome shotgun (WGS) entry which is preliminary data.</text>
</comment>
<accession>A0A5D8QA83</accession>
<dbReference type="PIRSF" id="PIRSF010606">
    <property type="entry name" value="Spore_coat_CotJB"/>
    <property type="match status" value="1"/>
</dbReference>
<keyword evidence="2" id="KW-0946">Virion</keyword>
<keyword evidence="3" id="KW-1185">Reference proteome</keyword>
<protein>
    <submittedName>
        <fullName evidence="2">Spore coat protein CotJB</fullName>
    </submittedName>
</protein>
<feature type="domain" description="Protein CotJB" evidence="1">
    <location>
        <begin position="7"/>
        <end position="81"/>
    </location>
</feature>
<evidence type="ECO:0000313" key="2">
    <source>
        <dbReference type="EMBL" id="TZE81044.1"/>
    </source>
</evidence>
<dbReference type="InterPro" id="IPR016571">
    <property type="entry name" value="Spore_coat_assembly_CotJB"/>
</dbReference>
<gene>
    <name evidence="2" type="ORF">FWJ32_11115</name>
</gene>
<dbReference type="RefSeq" id="WP_149546024.1">
    <property type="nucleotide sequence ID" value="NZ_VTPS01000019.1"/>
</dbReference>
<dbReference type="Pfam" id="PF12652">
    <property type="entry name" value="CotJB"/>
    <property type="match status" value="1"/>
</dbReference>
<dbReference type="InterPro" id="IPR024207">
    <property type="entry name" value="CotJB_dom"/>
</dbReference>
<organism evidence="2 3">
    <name type="scientific">Calorimonas adulescens</name>
    <dbReference type="NCBI Taxonomy" id="2606906"/>
    <lineage>
        <taxon>Bacteria</taxon>
        <taxon>Bacillati</taxon>
        <taxon>Bacillota</taxon>
        <taxon>Clostridia</taxon>
        <taxon>Thermoanaerobacterales</taxon>
        <taxon>Thermoanaerobacteraceae</taxon>
        <taxon>Calorimonas</taxon>
    </lineage>
</organism>
<name>A0A5D8QA83_9THEO</name>
<evidence type="ECO:0000259" key="1">
    <source>
        <dbReference type="Pfam" id="PF12652"/>
    </source>
</evidence>
<sequence>MEESRINILKSLQEVGFAVIELELYLDTHPDDMNALAAYNNLVTQQQNIMMNYERMYGPLRNNSTQSCYPWQWINDPWPWEIKY</sequence>
<dbReference type="EMBL" id="VTPS01000019">
    <property type="protein sequence ID" value="TZE81044.1"/>
    <property type="molecule type" value="Genomic_DNA"/>
</dbReference>
<dbReference type="AlphaFoldDB" id="A0A5D8QA83"/>
<proteinExistence type="predicted"/>
<evidence type="ECO:0000313" key="3">
    <source>
        <dbReference type="Proteomes" id="UP000322976"/>
    </source>
</evidence>
<reference evidence="2 3" key="1">
    <citation type="submission" date="2019-08" db="EMBL/GenBank/DDBJ databases">
        <title>Calorimonas adulescens gen. nov., sp. nov., an anaerobic thermophilic bacterium from Sakhalin hot spring.</title>
        <authorList>
            <person name="Khomyakova M.A."/>
            <person name="Merkel A.Y."/>
            <person name="Novikov A."/>
            <person name="Bonch-Osmolovskaya E.A."/>
            <person name="Slobodkin A.I."/>
        </authorList>
    </citation>
    <scope>NUCLEOTIDE SEQUENCE [LARGE SCALE GENOMIC DNA]</scope>
    <source>
        <strain evidence="2 3">A05MB</strain>
    </source>
</reference>
<keyword evidence="2" id="KW-0167">Capsid protein</keyword>
<dbReference type="Proteomes" id="UP000322976">
    <property type="component" value="Unassembled WGS sequence"/>
</dbReference>